<evidence type="ECO:0000313" key="3">
    <source>
        <dbReference type="EMBL" id="WGV15211.1"/>
    </source>
</evidence>
<feature type="transmembrane region" description="Helical" evidence="2">
    <location>
        <begin position="28"/>
        <end position="48"/>
    </location>
</feature>
<protein>
    <submittedName>
        <fullName evidence="3">Uncharacterized protein</fullName>
    </submittedName>
</protein>
<proteinExistence type="predicted"/>
<sequence length="174" mass="19126">MTRSETLAETVHITASLPRPRGEDRRRIGRRLAATVAAAATALGLLVGTSIPARADNDDLAKALAALAIVGIIASQANRNRGQQQYQYAPQEPKHGHQPRPARHPRVPSVCAIEISGQSGTAIVYGENCLRQQGFDYRLPQYCARSARIYGQRDRIYSDQCLREAGFRVEGARY</sequence>
<gene>
    <name evidence="3" type="ORF">QF092_13110</name>
</gene>
<feature type="transmembrane region" description="Helical" evidence="2">
    <location>
        <begin position="60"/>
        <end position="77"/>
    </location>
</feature>
<evidence type="ECO:0000313" key="4">
    <source>
        <dbReference type="Proteomes" id="UP001230978"/>
    </source>
</evidence>
<dbReference type="RefSeq" id="WP_281464342.1">
    <property type="nucleotide sequence ID" value="NZ_CP124535.1"/>
</dbReference>
<accession>A0ABY8Q329</accession>
<dbReference type="Proteomes" id="UP001230978">
    <property type="component" value="Chromosome"/>
</dbReference>
<evidence type="ECO:0000256" key="1">
    <source>
        <dbReference type="SAM" id="MobiDB-lite"/>
    </source>
</evidence>
<keyword evidence="4" id="KW-1185">Reference proteome</keyword>
<keyword evidence="2" id="KW-1133">Transmembrane helix</keyword>
<feature type="region of interest" description="Disordered" evidence="1">
    <location>
        <begin position="81"/>
        <end position="105"/>
    </location>
</feature>
<feature type="compositionally biased region" description="Basic residues" evidence="1">
    <location>
        <begin position="96"/>
        <end position="105"/>
    </location>
</feature>
<keyword evidence="2" id="KW-0812">Transmembrane</keyword>
<name>A0ABY8Q329_9RHOB</name>
<dbReference type="EMBL" id="CP124535">
    <property type="protein sequence ID" value="WGV15211.1"/>
    <property type="molecule type" value="Genomic_DNA"/>
</dbReference>
<keyword evidence="2" id="KW-0472">Membrane</keyword>
<organism evidence="3 4">
    <name type="scientific">Fuscovulum ytuae</name>
    <dbReference type="NCBI Taxonomy" id="3042299"/>
    <lineage>
        <taxon>Bacteria</taxon>
        <taxon>Pseudomonadati</taxon>
        <taxon>Pseudomonadota</taxon>
        <taxon>Alphaproteobacteria</taxon>
        <taxon>Rhodobacterales</taxon>
        <taxon>Paracoccaceae</taxon>
        <taxon>Fuscovulum</taxon>
    </lineage>
</organism>
<evidence type="ECO:0000256" key="2">
    <source>
        <dbReference type="SAM" id="Phobius"/>
    </source>
</evidence>
<reference evidence="3 4" key="1">
    <citation type="submission" date="2023-04" db="EMBL/GenBank/DDBJ databases">
        <title>YMD61, complete Genome.</title>
        <authorList>
            <person name="Zhang J."/>
        </authorList>
    </citation>
    <scope>NUCLEOTIDE SEQUENCE [LARGE SCALE GENOMIC DNA]</scope>
    <source>
        <strain evidence="3 4">YMD61</strain>
    </source>
</reference>